<evidence type="ECO:0000256" key="7">
    <source>
        <dbReference type="SAM" id="Phobius"/>
    </source>
</evidence>
<evidence type="ECO:0000256" key="4">
    <source>
        <dbReference type="ARBA" id="ARBA00023098"/>
    </source>
</evidence>
<evidence type="ECO:0000256" key="2">
    <source>
        <dbReference type="ARBA" id="ARBA00022692"/>
    </source>
</evidence>
<sequence>DQATGVQPFLYPLPPGNDVSSPLSLVLLPFSAVLGGARTLVFVLLLVAQTLLVEAILRPLELIPGVYAAVTRGINAGICRLLLAVAGIVWIQVDTIQLRKTGRSPPQVPFAPEKGDVIISNSSSWIDLLYLVFRYNATLTLPVSSSSSSSAASIVGWRRVSLARAIFSSGSLPEFGQEGETLAQLLENARGPVVVFPELTTSNNRAVLKVDAIATAATANAKPRQIYVLAFRYPAPTPLAPSLTHPIPTVVSPFFPLPLAHLYSVTSRLVPYTLTVRRLHPSESPKQLDWPAVAETLAATARLKRVGALGWKEKAAFLEFRKLKGR</sequence>
<feature type="non-terminal residue" evidence="8">
    <location>
        <position position="1"/>
    </location>
</feature>
<dbReference type="GO" id="GO:0006629">
    <property type="term" value="P:lipid metabolic process"/>
    <property type="evidence" value="ECO:0007669"/>
    <property type="project" value="UniProtKB-KW"/>
</dbReference>
<protein>
    <recommendedName>
        <fullName evidence="10">Phospholipid/glycerol acyltransferase domain-containing protein</fullName>
    </recommendedName>
</protein>
<dbReference type="AlphaFoldDB" id="A0A2S5BAT0"/>
<evidence type="ECO:0000313" key="8">
    <source>
        <dbReference type="EMBL" id="POY73880.1"/>
    </source>
</evidence>
<evidence type="ECO:0000256" key="6">
    <source>
        <dbReference type="ARBA" id="ARBA00023315"/>
    </source>
</evidence>
<feature type="transmembrane region" description="Helical" evidence="7">
    <location>
        <begin position="26"/>
        <end position="53"/>
    </location>
</feature>
<keyword evidence="5 7" id="KW-0472">Membrane</keyword>
<comment type="caution">
    <text evidence="8">The sequence shown here is derived from an EMBL/GenBank/DDBJ whole genome shotgun (WGS) entry which is preliminary data.</text>
</comment>
<gene>
    <name evidence="8" type="ORF">BMF94_3050</name>
</gene>
<dbReference type="STRING" id="741276.A0A2S5BAT0"/>
<dbReference type="PANTHER" id="PTHR23063">
    <property type="entry name" value="PHOSPHOLIPID ACYLTRANSFERASE"/>
    <property type="match status" value="1"/>
</dbReference>
<keyword evidence="2 7" id="KW-0812">Transmembrane</keyword>
<keyword evidence="6" id="KW-0012">Acyltransferase</keyword>
<dbReference type="EMBL" id="PJQD01000033">
    <property type="protein sequence ID" value="POY73880.1"/>
    <property type="molecule type" value="Genomic_DNA"/>
</dbReference>
<evidence type="ECO:0000256" key="1">
    <source>
        <dbReference type="ARBA" id="ARBA00022679"/>
    </source>
</evidence>
<proteinExistence type="predicted"/>
<keyword evidence="4" id="KW-0443">Lipid metabolism</keyword>
<reference evidence="8 9" key="1">
    <citation type="journal article" date="2018" name="Front. Microbiol.">
        <title>Prospects for Fungal Bioremediation of Acidic Radioactive Waste Sites: Characterization and Genome Sequence of Rhodotorula taiwanensis MD1149.</title>
        <authorList>
            <person name="Tkavc R."/>
            <person name="Matrosova V.Y."/>
            <person name="Grichenko O.E."/>
            <person name="Gostincar C."/>
            <person name="Volpe R.P."/>
            <person name="Klimenkova P."/>
            <person name="Gaidamakova E.K."/>
            <person name="Zhou C.E."/>
            <person name="Stewart B.J."/>
            <person name="Lyman M.G."/>
            <person name="Malfatti S.A."/>
            <person name="Rubinfeld B."/>
            <person name="Courtot M."/>
            <person name="Singh J."/>
            <person name="Dalgard C.L."/>
            <person name="Hamilton T."/>
            <person name="Frey K.G."/>
            <person name="Gunde-Cimerman N."/>
            <person name="Dugan L."/>
            <person name="Daly M.J."/>
        </authorList>
    </citation>
    <scope>NUCLEOTIDE SEQUENCE [LARGE SCALE GENOMIC DNA]</scope>
    <source>
        <strain evidence="8 9">MD1149</strain>
    </source>
</reference>
<feature type="transmembrane region" description="Helical" evidence="7">
    <location>
        <begin position="74"/>
        <end position="93"/>
    </location>
</feature>
<organism evidence="8 9">
    <name type="scientific">Rhodotorula taiwanensis</name>
    <dbReference type="NCBI Taxonomy" id="741276"/>
    <lineage>
        <taxon>Eukaryota</taxon>
        <taxon>Fungi</taxon>
        <taxon>Dikarya</taxon>
        <taxon>Basidiomycota</taxon>
        <taxon>Pucciniomycotina</taxon>
        <taxon>Microbotryomycetes</taxon>
        <taxon>Sporidiobolales</taxon>
        <taxon>Sporidiobolaceae</taxon>
        <taxon>Rhodotorula</taxon>
    </lineage>
</organism>
<keyword evidence="1" id="KW-0808">Transferase</keyword>
<evidence type="ECO:0000256" key="3">
    <source>
        <dbReference type="ARBA" id="ARBA00022989"/>
    </source>
</evidence>
<dbReference type="Proteomes" id="UP000237144">
    <property type="component" value="Unassembled WGS sequence"/>
</dbReference>
<dbReference type="OrthoDB" id="272512at2759"/>
<dbReference type="GO" id="GO:0016746">
    <property type="term" value="F:acyltransferase activity"/>
    <property type="evidence" value="ECO:0007669"/>
    <property type="project" value="UniProtKB-KW"/>
</dbReference>
<accession>A0A2S5BAT0</accession>
<dbReference type="PANTHER" id="PTHR23063:SF60">
    <property type="entry name" value="LYSOPHOSPHATIDIC ACID:OLEOYL-COA ACYLTRANSFERASE 1"/>
    <property type="match status" value="1"/>
</dbReference>
<keyword evidence="9" id="KW-1185">Reference proteome</keyword>
<name>A0A2S5BAT0_9BASI</name>
<evidence type="ECO:0000313" key="9">
    <source>
        <dbReference type="Proteomes" id="UP000237144"/>
    </source>
</evidence>
<evidence type="ECO:0000256" key="5">
    <source>
        <dbReference type="ARBA" id="ARBA00023136"/>
    </source>
</evidence>
<keyword evidence="3 7" id="KW-1133">Transmembrane helix</keyword>
<evidence type="ECO:0008006" key="10">
    <source>
        <dbReference type="Google" id="ProtNLM"/>
    </source>
</evidence>